<dbReference type="Pfam" id="PF00612">
    <property type="entry name" value="IQ"/>
    <property type="match status" value="1"/>
</dbReference>
<dbReference type="PROSITE" id="PS50096">
    <property type="entry name" value="IQ"/>
    <property type="match status" value="1"/>
</dbReference>
<gene>
    <name evidence="3" type="ORF">SteCoe_21422</name>
</gene>
<dbReference type="AlphaFoldDB" id="A0A1R2BPH4"/>
<dbReference type="OrthoDB" id="324816at2759"/>
<evidence type="ECO:0000313" key="4">
    <source>
        <dbReference type="Proteomes" id="UP000187209"/>
    </source>
</evidence>
<evidence type="ECO:0000313" key="3">
    <source>
        <dbReference type="EMBL" id="OMJ78702.1"/>
    </source>
</evidence>
<keyword evidence="4" id="KW-1185">Reference proteome</keyword>
<organism evidence="3 4">
    <name type="scientific">Stentor coeruleus</name>
    <dbReference type="NCBI Taxonomy" id="5963"/>
    <lineage>
        <taxon>Eukaryota</taxon>
        <taxon>Sar</taxon>
        <taxon>Alveolata</taxon>
        <taxon>Ciliophora</taxon>
        <taxon>Postciliodesmatophora</taxon>
        <taxon>Heterotrichea</taxon>
        <taxon>Heterotrichida</taxon>
        <taxon>Stentoridae</taxon>
        <taxon>Stentor</taxon>
    </lineage>
</organism>
<sequence>MEQIRYIGTHRSSVPWSGNKSEWFGFSGILTKGVSLIDTLNTTKKEKSDLEKFTEAYKRLEKAHVHAQHKVESNKALAQTIEMHKREILYLTQEIEKVKKAQKLINNSVLKIQKVARGFLVRKNLENEIMTIRRQSVKTWVTYLKKNDDHYVFELGPKPYHAAIIIQRFVRNLLFKFKIRRIKRVYDILRAQKVEKIQNYIRNILRVFYAKHTIANAKFEIFRSGRLQQIREKLSTISVKNYWRKCKFSFKIIMQKIRKYKRMKRNEERMRVPSSKNLTIPGKLNTMPSQKKGDFLNVNDTGNNKNSRGSVLDSDADSVSGDEEGKDPKVESQSVTSEINRKIEKERQAKLSTSKVSYSIPKQKEPANVLPYLYQKDILEGVAPPNHYVSVTRATTFRMNNSNPKRFSPTRNTPTNMDRQSVLLSLIKPYTSSAPRPKAGADGNPVYMKPTTASKMSRWDAEAPDIDLDDGKKITQPREDSKVMSPTFTSMQKVSRAYTKKDKISKPWRPNTQYNQPYVSNVDNSSFIATNRTFVRPSTMSYSPRQNERKRVQSAASPIPETKYEVNSLSFEAALPGLSNMISSYNTRFVVRVRPRIEHVKKFSK</sequence>
<feature type="region of interest" description="Disordered" evidence="2">
    <location>
        <begin position="431"/>
        <end position="450"/>
    </location>
</feature>
<dbReference type="Gene3D" id="1.20.5.190">
    <property type="match status" value="1"/>
</dbReference>
<comment type="caution">
    <text evidence="3">The sequence shown here is derived from an EMBL/GenBank/DDBJ whole genome shotgun (WGS) entry which is preliminary data.</text>
</comment>
<feature type="compositionally biased region" description="Acidic residues" evidence="2">
    <location>
        <begin position="314"/>
        <end position="325"/>
    </location>
</feature>
<feature type="compositionally biased region" description="Polar residues" evidence="2">
    <location>
        <begin position="298"/>
        <end position="309"/>
    </location>
</feature>
<accession>A0A1R2BPH4</accession>
<evidence type="ECO:0000256" key="2">
    <source>
        <dbReference type="SAM" id="MobiDB-lite"/>
    </source>
</evidence>
<dbReference type="Proteomes" id="UP000187209">
    <property type="component" value="Unassembled WGS sequence"/>
</dbReference>
<name>A0A1R2BPH4_9CILI</name>
<reference evidence="3 4" key="1">
    <citation type="submission" date="2016-11" db="EMBL/GenBank/DDBJ databases">
        <title>The macronuclear genome of Stentor coeruleus: a giant cell with tiny introns.</title>
        <authorList>
            <person name="Slabodnick M."/>
            <person name="Ruby J.G."/>
            <person name="Reiff S.B."/>
            <person name="Swart E.C."/>
            <person name="Gosai S."/>
            <person name="Prabakaran S."/>
            <person name="Witkowska E."/>
            <person name="Larue G.E."/>
            <person name="Fisher S."/>
            <person name="Freeman R.M."/>
            <person name="Gunawardena J."/>
            <person name="Chu W."/>
            <person name="Stover N.A."/>
            <person name="Gregory B.D."/>
            <person name="Nowacki M."/>
            <person name="Derisi J."/>
            <person name="Roy S.W."/>
            <person name="Marshall W.F."/>
            <person name="Sood P."/>
        </authorList>
    </citation>
    <scope>NUCLEOTIDE SEQUENCE [LARGE SCALE GENOMIC DNA]</scope>
    <source>
        <strain evidence="3">WM001</strain>
    </source>
</reference>
<dbReference type="EMBL" id="MPUH01000508">
    <property type="protein sequence ID" value="OMJ78702.1"/>
    <property type="molecule type" value="Genomic_DNA"/>
</dbReference>
<feature type="region of interest" description="Disordered" evidence="2">
    <location>
        <begin position="263"/>
        <end position="349"/>
    </location>
</feature>
<dbReference type="InterPro" id="IPR000048">
    <property type="entry name" value="IQ_motif_EF-hand-BS"/>
</dbReference>
<keyword evidence="1" id="KW-0175">Coiled coil</keyword>
<evidence type="ECO:0000256" key="1">
    <source>
        <dbReference type="SAM" id="Coils"/>
    </source>
</evidence>
<protein>
    <submittedName>
        <fullName evidence="3">Uncharacterized protein</fullName>
    </submittedName>
</protein>
<feature type="coiled-coil region" evidence="1">
    <location>
        <begin position="43"/>
        <end position="101"/>
    </location>
</feature>
<proteinExistence type="predicted"/>
<feature type="compositionally biased region" description="Basic and acidic residues" evidence="2">
    <location>
        <begin position="339"/>
        <end position="349"/>
    </location>
</feature>